<feature type="signal peptide" evidence="1">
    <location>
        <begin position="1"/>
        <end position="19"/>
    </location>
</feature>
<organism evidence="3 4">
    <name type="scientific">Alloalcanivorax balearicus MACL04</name>
    <dbReference type="NCBI Taxonomy" id="1177182"/>
    <lineage>
        <taxon>Bacteria</taxon>
        <taxon>Pseudomonadati</taxon>
        <taxon>Pseudomonadota</taxon>
        <taxon>Gammaproteobacteria</taxon>
        <taxon>Oceanospirillales</taxon>
        <taxon>Alcanivoracaceae</taxon>
        <taxon>Alloalcanivorax</taxon>
    </lineage>
</organism>
<dbReference type="RefSeq" id="WP_262459539.1">
    <property type="nucleotide sequence ID" value="NZ_ARXS01000003.1"/>
</dbReference>
<evidence type="ECO:0000259" key="2">
    <source>
        <dbReference type="Pfam" id="PF08450"/>
    </source>
</evidence>
<sequence length="297" mass="32187">MAKIAVGMALWALSMPALAEEWVPRDWVAEGTFPRGIEGPAVAPDGRLLVVNYQRPGTLGVISGRFQAALFLTLPRGSVASGLRFGPDGFLYAADHRGHNLLRIDPRDKSVRVWVHEPRMHQPNDLTVAADGGIYASDPDWKSGTGRVWYVNLAGQASIVAGDLGTTNGITLSPNGGQLYVNETVQRRIRVFDVSADGSLGNGRVLIEFPDHKLDGMRADVDGNLYVARYGAGEVAVVSPLGEVRRVVALSGKHPTNLAFGGEDGRRVFVTVDKRGLVESFRVPRPGADWARLQSWR</sequence>
<dbReference type="PANTHER" id="PTHR47572:SF5">
    <property type="entry name" value="BLR2277 PROTEIN"/>
    <property type="match status" value="1"/>
</dbReference>
<comment type="caution">
    <text evidence="3">The sequence shown here is derived from an EMBL/GenBank/DDBJ whole genome shotgun (WGS) entry which is preliminary data.</text>
</comment>
<evidence type="ECO:0000313" key="4">
    <source>
        <dbReference type="Proteomes" id="UP001064106"/>
    </source>
</evidence>
<dbReference type="InterPro" id="IPR013658">
    <property type="entry name" value="SGL"/>
</dbReference>
<dbReference type="Pfam" id="PF08450">
    <property type="entry name" value="SGL"/>
    <property type="match status" value="1"/>
</dbReference>
<protein>
    <submittedName>
        <fullName evidence="3">Gluconolactonase</fullName>
    </submittedName>
</protein>
<accession>A0ABT2QVG1</accession>
<feature type="domain" description="SMP-30/Gluconolactonase/LRE-like region" evidence="2">
    <location>
        <begin position="84"/>
        <end position="272"/>
    </location>
</feature>
<keyword evidence="1" id="KW-0732">Signal</keyword>
<dbReference type="Proteomes" id="UP001064106">
    <property type="component" value="Unassembled WGS sequence"/>
</dbReference>
<reference evidence="3" key="1">
    <citation type="submission" date="2012-09" db="EMBL/GenBank/DDBJ databases">
        <title>Genome Sequence of alkane-degrading Bacterium Alcanivorax balearicus MACL04.</title>
        <authorList>
            <person name="Lai Q."/>
            <person name="Shao Z."/>
        </authorList>
    </citation>
    <scope>NUCLEOTIDE SEQUENCE</scope>
    <source>
        <strain evidence="3">MACL04</strain>
    </source>
</reference>
<proteinExistence type="predicted"/>
<dbReference type="Gene3D" id="2.120.10.30">
    <property type="entry name" value="TolB, C-terminal domain"/>
    <property type="match status" value="1"/>
</dbReference>
<feature type="chain" id="PRO_5045878481" evidence="1">
    <location>
        <begin position="20"/>
        <end position="297"/>
    </location>
</feature>
<dbReference type="SUPFAM" id="SSF63829">
    <property type="entry name" value="Calcium-dependent phosphotriesterase"/>
    <property type="match status" value="1"/>
</dbReference>
<dbReference type="EMBL" id="ARXS01000003">
    <property type="protein sequence ID" value="MCU5781492.1"/>
    <property type="molecule type" value="Genomic_DNA"/>
</dbReference>
<dbReference type="InterPro" id="IPR051262">
    <property type="entry name" value="SMP-30/CGR1_Lactonase"/>
</dbReference>
<dbReference type="PANTHER" id="PTHR47572">
    <property type="entry name" value="LIPOPROTEIN-RELATED"/>
    <property type="match status" value="1"/>
</dbReference>
<keyword evidence="4" id="KW-1185">Reference proteome</keyword>
<gene>
    <name evidence="3" type="ORF">MA04_00792</name>
</gene>
<evidence type="ECO:0000313" key="3">
    <source>
        <dbReference type="EMBL" id="MCU5781492.1"/>
    </source>
</evidence>
<name>A0ABT2QVG1_9GAMM</name>
<evidence type="ECO:0000256" key="1">
    <source>
        <dbReference type="SAM" id="SignalP"/>
    </source>
</evidence>
<dbReference type="InterPro" id="IPR011042">
    <property type="entry name" value="6-blade_b-propeller_TolB-like"/>
</dbReference>